<accession>A0A2U3THN2</accession>
<evidence type="ECO:0000256" key="2">
    <source>
        <dbReference type="ARBA" id="ARBA00022603"/>
    </source>
</evidence>
<dbReference type="RefSeq" id="WP_028498435.1">
    <property type="nucleotide sequence ID" value="NZ_CP028519.1"/>
</dbReference>
<gene>
    <name evidence="6" type="ORF">DAI18_01895</name>
</gene>
<dbReference type="Pfam" id="PF00588">
    <property type="entry name" value="SpoU_methylase"/>
    <property type="match status" value="1"/>
</dbReference>
<evidence type="ECO:0000259" key="4">
    <source>
        <dbReference type="Pfam" id="PF00588"/>
    </source>
</evidence>
<dbReference type="AlphaFoldDB" id="A0A2U3THN2"/>
<dbReference type="InterPro" id="IPR029064">
    <property type="entry name" value="Ribosomal_eL30-like_sf"/>
</dbReference>
<dbReference type="STRING" id="1122240.GCA_000620105_01042"/>
<dbReference type="OrthoDB" id="9794400at2"/>
<evidence type="ECO:0000256" key="3">
    <source>
        <dbReference type="ARBA" id="ARBA00022679"/>
    </source>
</evidence>
<name>A0A2U3THN2_9NEIS</name>
<comment type="similarity">
    <text evidence="1">Belongs to the class IV-like SAM-binding methyltransferase superfamily. RNA methyltransferase TrmH family.</text>
</comment>
<keyword evidence="2 6" id="KW-0489">Methyltransferase</keyword>
<keyword evidence="7" id="KW-1185">Reference proteome</keyword>
<dbReference type="Gene3D" id="3.40.1280.10">
    <property type="match status" value="1"/>
</dbReference>
<dbReference type="Gene3D" id="3.30.1330.30">
    <property type="match status" value="1"/>
</dbReference>
<dbReference type="GO" id="GO:0006396">
    <property type="term" value="P:RNA processing"/>
    <property type="evidence" value="ECO:0007669"/>
    <property type="project" value="InterPro"/>
</dbReference>
<dbReference type="PANTHER" id="PTHR43191:SF2">
    <property type="entry name" value="RRNA METHYLTRANSFERASE 3, MITOCHONDRIAL"/>
    <property type="match status" value="1"/>
</dbReference>
<dbReference type="InterPro" id="IPR029028">
    <property type="entry name" value="Alpha/beta_knot_MTases"/>
</dbReference>
<dbReference type="GO" id="GO:0003723">
    <property type="term" value="F:RNA binding"/>
    <property type="evidence" value="ECO:0007669"/>
    <property type="project" value="InterPro"/>
</dbReference>
<sequence length="257" mass="26977">MKHISSAHNDALKTLERLLGKPAERRRSGLLALEGLHLVDAYLRAGHTLDALYLREDALAHPEVVALLGRIGTACDCATVSAPLLGKVSELSSPPEVVAVARIPQAMAVADPSCILLDDVQDPGNLGTLLRTAAAADVRSVYLSRGCADVWAGKTLRAGMGAQFALAIHERADLPAVLSAFDGRRLVTHLSGSVPLWQLDLRGPCAFVFGNEGAGVSGAVLAEAGDRVRIPMPGEAESLNVAAAAAICLFERVRQRG</sequence>
<dbReference type="InterPro" id="IPR053888">
    <property type="entry name" value="MRM3-like_sub_bind"/>
</dbReference>
<dbReference type="KEGG" id="maer:DAI18_01895"/>
<dbReference type="GO" id="GO:0008173">
    <property type="term" value="F:RNA methyltransferase activity"/>
    <property type="evidence" value="ECO:0007669"/>
    <property type="project" value="InterPro"/>
</dbReference>
<feature type="domain" description="MRM3-like substrate binding" evidence="5">
    <location>
        <begin position="9"/>
        <end position="99"/>
    </location>
</feature>
<dbReference type="PANTHER" id="PTHR43191">
    <property type="entry name" value="RRNA METHYLTRANSFERASE 3"/>
    <property type="match status" value="1"/>
</dbReference>
<dbReference type="InterPro" id="IPR051259">
    <property type="entry name" value="rRNA_Methyltransferase"/>
</dbReference>
<evidence type="ECO:0000313" key="6">
    <source>
        <dbReference type="EMBL" id="AVY92931.1"/>
    </source>
</evidence>
<reference evidence="6 7" key="1">
    <citation type="submission" date="2018-04" db="EMBL/GenBank/DDBJ databases">
        <title>Denitrifier Microvirgula.</title>
        <authorList>
            <person name="Anderson E."/>
            <person name="Jang J."/>
            <person name="Ishii S."/>
        </authorList>
    </citation>
    <scope>NUCLEOTIDE SEQUENCE [LARGE SCALE GENOMIC DNA]</scope>
    <source>
        <strain evidence="6 7">BE2.4</strain>
    </source>
</reference>
<evidence type="ECO:0000313" key="7">
    <source>
        <dbReference type="Proteomes" id="UP000244173"/>
    </source>
</evidence>
<dbReference type="GO" id="GO:0032259">
    <property type="term" value="P:methylation"/>
    <property type="evidence" value="ECO:0007669"/>
    <property type="project" value="UniProtKB-KW"/>
</dbReference>
<dbReference type="InterPro" id="IPR029026">
    <property type="entry name" value="tRNA_m1G_MTases_N"/>
</dbReference>
<dbReference type="Pfam" id="PF22435">
    <property type="entry name" value="MRM3-like_sub_bind"/>
    <property type="match status" value="1"/>
</dbReference>
<dbReference type="Proteomes" id="UP000244173">
    <property type="component" value="Chromosome"/>
</dbReference>
<dbReference type="EMBL" id="CP028519">
    <property type="protein sequence ID" value="AVY92931.1"/>
    <property type="molecule type" value="Genomic_DNA"/>
</dbReference>
<evidence type="ECO:0000256" key="1">
    <source>
        <dbReference type="ARBA" id="ARBA00007228"/>
    </source>
</evidence>
<proteinExistence type="inferred from homology"/>
<dbReference type="SUPFAM" id="SSF55315">
    <property type="entry name" value="L30e-like"/>
    <property type="match status" value="1"/>
</dbReference>
<organism evidence="6 7">
    <name type="scientific">Microvirgula aerodenitrificans</name>
    <dbReference type="NCBI Taxonomy" id="57480"/>
    <lineage>
        <taxon>Bacteria</taxon>
        <taxon>Pseudomonadati</taxon>
        <taxon>Pseudomonadota</taxon>
        <taxon>Betaproteobacteria</taxon>
        <taxon>Neisseriales</taxon>
        <taxon>Aquaspirillaceae</taxon>
        <taxon>Microvirgula</taxon>
    </lineage>
</organism>
<dbReference type="InterPro" id="IPR001537">
    <property type="entry name" value="SpoU_MeTrfase"/>
</dbReference>
<dbReference type="CDD" id="cd18095">
    <property type="entry name" value="SpoU-like_rRNA-MTase"/>
    <property type="match status" value="1"/>
</dbReference>
<keyword evidence="3 6" id="KW-0808">Transferase</keyword>
<evidence type="ECO:0000259" key="5">
    <source>
        <dbReference type="Pfam" id="PF22435"/>
    </source>
</evidence>
<feature type="domain" description="tRNA/rRNA methyltransferase SpoU type" evidence="4">
    <location>
        <begin position="114"/>
        <end position="250"/>
    </location>
</feature>
<dbReference type="SUPFAM" id="SSF75217">
    <property type="entry name" value="alpha/beta knot"/>
    <property type="match status" value="1"/>
</dbReference>
<protein>
    <submittedName>
        <fullName evidence="6">RNA methyltransferase</fullName>
    </submittedName>
</protein>